<dbReference type="Proteomes" id="UP000179627">
    <property type="component" value="Unassembled WGS sequence"/>
</dbReference>
<dbReference type="OrthoDB" id="4247657at2"/>
<evidence type="ECO:0000313" key="2">
    <source>
        <dbReference type="EMBL" id="OHV46684.1"/>
    </source>
</evidence>
<dbReference type="AlphaFoldDB" id="A0A1S1RPF8"/>
<dbReference type="EMBL" id="MBLM01000001">
    <property type="protein sequence ID" value="OHV46684.1"/>
    <property type="molecule type" value="Genomic_DNA"/>
</dbReference>
<sequence>MLGLLGLLGLTVTACGSNDRNEVVTFTDAHGRVCTIIVNTDGNEDSDVDSSAPDCEYPPQGHTPGPATYAPLPSP</sequence>
<evidence type="ECO:0000256" key="1">
    <source>
        <dbReference type="SAM" id="MobiDB-lite"/>
    </source>
</evidence>
<comment type="caution">
    <text evidence="2">The sequence shown here is derived from an EMBL/GenBank/DDBJ whole genome shotgun (WGS) entry which is preliminary data.</text>
</comment>
<accession>A0A1S1RPF8</accession>
<protein>
    <submittedName>
        <fullName evidence="2">Uncharacterized protein</fullName>
    </submittedName>
</protein>
<gene>
    <name evidence="2" type="ORF">CC117_00080</name>
</gene>
<proteinExistence type="predicted"/>
<reference evidence="3" key="1">
    <citation type="submission" date="2016-07" db="EMBL/GenBank/DDBJ databases">
        <title>Sequence Frankia sp. strain CcI1.17.</title>
        <authorList>
            <person name="Ghodhbane-Gtari F."/>
            <person name="Swanson E."/>
            <person name="Gueddou A."/>
            <person name="Morris K."/>
            <person name="Hezbri K."/>
            <person name="Ktari A."/>
            <person name="Nouioui I."/>
            <person name="Abebe-Akele F."/>
            <person name="Simpson S."/>
            <person name="Thomas K."/>
            <person name="Gtari M."/>
            <person name="Tisa L.S."/>
            <person name="Hurst S."/>
        </authorList>
    </citation>
    <scope>NUCLEOTIDE SEQUENCE [LARGE SCALE GENOMIC DNA]</scope>
    <source>
        <strain evidence="3">Cc1.17</strain>
    </source>
</reference>
<keyword evidence="3" id="KW-1185">Reference proteome</keyword>
<name>A0A1S1RPF8_9ACTN</name>
<organism evidence="2 3">
    <name type="scientific">Parafrankia colletiae</name>
    <dbReference type="NCBI Taxonomy" id="573497"/>
    <lineage>
        <taxon>Bacteria</taxon>
        <taxon>Bacillati</taxon>
        <taxon>Actinomycetota</taxon>
        <taxon>Actinomycetes</taxon>
        <taxon>Frankiales</taxon>
        <taxon>Frankiaceae</taxon>
        <taxon>Parafrankia</taxon>
    </lineage>
</organism>
<feature type="region of interest" description="Disordered" evidence="1">
    <location>
        <begin position="40"/>
        <end position="75"/>
    </location>
</feature>
<evidence type="ECO:0000313" key="3">
    <source>
        <dbReference type="Proteomes" id="UP000179627"/>
    </source>
</evidence>